<dbReference type="InterPro" id="IPR027417">
    <property type="entry name" value="P-loop_NTPase"/>
</dbReference>
<comment type="function">
    <text evidence="12">Part of the Sec protein translocase complex. Interacts with the SecYEG preprotein conducting channel. Has a central role in coupling the hydrolysis of ATP to the transfer of proteins into and across the cell membrane, serving as an ATP-driven molecular motor driving the stepwise translocation of polypeptide chains across the membrane.</text>
</comment>
<evidence type="ECO:0000259" key="14">
    <source>
        <dbReference type="PROSITE" id="PS51194"/>
    </source>
</evidence>
<dbReference type="GO" id="GO:0017038">
    <property type="term" value="P:protein import"/>
    <property type="evidence" value="ECO:0007669"/>
    <property type="project" value="InterPro"/>
</dbReference>
<dbReference type="PANTHER" id="PTHR30612:SF0">
    <property type="entry name" value="CHLOROPLAST PROTEIN-TRANSPORTING ATPASE"/>
    <property type="match status" value="1"/>
</dbReference>
<dbReference type="InterPro" id="IPR022490">
    <property type="entry name" value="SecA2"/>
</dbReference>
<name>A0A6A8ME28_9LACO</name>
<dbReference type="SMART" id="SM00957">
    <property type="entry name" value="SecA_DEAD"/>
    <property type="match status" value="1"/>
</dbReference>
<dbReference type="PROSITE" id="PS51192">
    <property type="entry name" value="HELICASE_ATP_BIND_1"/>
    <property type="match status" value="1"/>
</dbReference>
<keyword evidence="8 12" id="KW-0653">Protein transport</keyword>
<dbReference type="SUPFAM" id="SSF81886">
    <property type="entry name" value="Helical scaffold and wing domains of SecA"/>
    <property type="match status" value="1"/>
</dbReference>
<dbReference type="GO" id="GO:0031522">
    <property type="term" value="C:cell envelope Sec protein transport complex"/>
    <property type="evidence" value="ECO:0007669"/>
    <property type="project" value="TreeGrafter"/>
</dbReference>
<dbReference type="GO" id="GO:0008564">
    <property type="term" value="F:protein-exporting ATPase activity"/>
    <property type="evidence" value="ECO:0007669"/>
    <property type="project" value="UniProtKB-EC"/>
</dbReference>
<keyword evidence="5 12" id="KW-0963">Cytoplasm</keyword>
<keyword evidence="9 12" id="KW-1278">Translocase</keyword>
<dbReference type="PROSITE" id="PS51196">
    <property type="entry name" value="SECA_MOTOR_DEAD"/>
    <property type="match status" value="1"/>
</dbReference>
<dbReference type="GO" id="GO:0043952">
    <property type="term" value="P:protein transport by the Sec complex"/>
    <property type="evidence" value="ECO:0007669"/>
    <property type="project" value="TreeGrafter"/>
</dbReference>
<accession>A0A6A8ME28</accession>
<feature type="binding site" evidence="12">
    <location>
        <position position="496"/>
    </location>
    <ligand>
        <name>ATP</name>
        <dbReference type="ChEBI" id="CHEBI:30616"/>
    </ligand>
</feature>
<feature type="domain" description="Helicase C-terminal" evidence="14">
    <location>
        <begin position="424"/>
        <end position="576"/>
    </location>
</feature>
<dbReference type="PROSITE" id="PS51194">
    <property type="entry name" value="HELICASE_CTER"/>
    <property type="match status" value="1"/>
</dbReference>
<dbReference type="InterPro" id="IPR001650">
    <property type="entry name" value="Helicase_C-like"/>
</dbReference>
<comment type="caution">
    <text evidence="16">The sequence shown here is derived from an EMBL/GenBank/DDBJ whole genome shotgun (WGS) entry which is preliminary data.</text>
</comment>
<dbReference type="GO" id="GO:0006605">
    <property type="term" value="P:protein targeting"/>
    <property type="evidence" value="ECO:0007669"/>
    <property type="project" value="UniProtKB-UniRule"/>
</dbReference>
<dbReference type="PRINTS" id="PR00906">
    <property type="entry name" value="SECA"/>
</dbReference>
<comment type="catalytic activity">
    <reaction evidence="12">
        <text>ATP + H2O + cellular proteinSide 1 = ADP + phosphate + cellular proteinSide 2.</text>
        <dbReference type="EC" id="7.4.2.8"/>
    </reaction>
</comment>
<keyword evidence="17" id="KW-1185">Reference proteome</keyword>
<evidence type="ECO:0000256" key="4">
    <source>
        <dbReference type="ARBA" id="ARBA00022475"/>
    </source>
</evidence>
<evidence type="ECO:0000259" key="13">
    <source>
        <dbReference type="PROSITE" id="PS51192"/>
    </source>
</evidence>
<dbReference type="InterPro" id="IPR014001">
    <property type="entry name" value="Helicase_ATP-bd"/>
</dbReference>
<dbReference type="InterPro" id="IPR036670">
    <property type="entry name" value="SecA_X-link_sf"/>
</dbReference>
<sequence length="796" mass="90820">MPKIGSPMSSDYWDLRKIKRLLGRVNALAKTMKKMTDQQLKDKTQEFKQRLKQGQTLDQLLPEAYAVVREADKRVLGMYPHDSQVMGAIGLNFNNIVEMKTGEGKTLVATMALYLNALSGKGTILVTTNQYLAARDGEQMSQVYKWLGLTYATGFSLAGEKLDVKQKQRIYKSDIVYTTSGALGFDYLLDNMAQEKKDKYMRPFNYCIVDEADSVLLDMAITPLVIAGLPKVKSDFIGVADEFSYFLDEDQDYEFNEEHNEVWLTSSGISKAEKFFSIPNLFDGKHTELVRSLNLALNAHALFEKEESYVVSPDGEVDLLDKENGRILEGMKLQAGQHQAIEMKEQLKLSDDQQAMASITYQSLFRKFKKLAGMTGTGYSARDEFFKIYGAKVVRIPTNRPVIRKDLPDRVYPDLPSKLLASLQEVKRLHAIGRPVLIITESIGVSEIYSELLLREQIPHNVLNAKNAAKEATIVKEGGQVGAVTVATTMAGRGTDIKLGPGVAELGGLAVLGVAKMASRRIDDQLRGRAGRQGDPGSSEFFVSLEDDVVLKYGALWLEHYRQKYHSDTLDMDEVHELKSRRIREALNDAQVKSDESDYFMRKQQLSMGASDEIQRDLVYQTRDQIIFSDGVSYDIHAWLTELIDQFYQDHPHFRRRDLRRFILDNLSYEFKGSLLDLDIENKQAVYAYLMKLADQEMARKQQYFQDQTEQKRFYSLAALKAIDACWIKQVDNLQQLRQMVTMRTSAQRDPMNEYHHSALSSFMKMRREIHRMTIRNVLMSNITIDKNGQKEVYYV</sequence>
<feature type="domain" description="SecA family profile" evidence="15">
    <location>
        <begin position="1"/>
        <end position="574"/>
    </location>
</feature>
<dbReference type="Gene3D" id="3.40.50.300">
    <property type="entry name" value="P-loop containing nucleotide triphosphate hydrolases"/>
    <property type="match status" value="2"/>
</dbReference>
<dbReference type="InterPro" id="IPR011115">
    <property type="entry name" value="SecA_DEAD"/>
</dbReference>
<dbReference type="CDD" id="cd18803">
    <property type="entry name" value="SF2_C_secA"/>
    <property type="match status" value="1"/>
</dbReference>
<evidence type="ECO:0000256" key="8">
    <source>
        <dbReference type="ARBA" id="ARBA00022927"/>
    </source>
</evidence>
<gene>
    <name evidence="16" type="primary">secA2</name>
    <name evidence="12" type="synonym">secA</name>
    <name evidence="16" type="ORF">FYJ62_05195</name>
</gene>
<evidence type="ECO:0000259" key="15">
    <source>
        <dbReference type="PROSITE" id="PS51196"/>
    </source>
</evidence>
<reference evidence="16 17" key="1">
    <citation type="submission" date="2019-08" db="EMBL/GenBank/DDBJ databases">
        <title>In-depth cultivation of the pig gut microbiome towards novel bacterial diversity and tailored functional studies.</title>
        <authorList>
            <person name="Wylensek D."/>
            <person name="Hitch T.C.A."/>
            <person name="Clavel T."/>
        </authorList>
    </citation>
    <scope>NUCLEOTIDE SEQUENCE [LARGE SCALE GENOMIC DNA]</scope>
    <source>
        <strain evidence="16 17">Bifido-178-WT-2B</strain>
    </source>
</reference>
<dbReference type="InterPro" id="IPR000185">
    <property type="entry name" value="SecA"/>
</dbReference>
<dbReference type="InterPro" id="IPR014018">
    <property type="entry name" value="SecA_motor_DEAD"/>
</dbReference>
<comment type="similarity">
    <text evidence="2 12">Belongs to the SecA family.</text>
</comment>
<evidence type="ECO:0000256" key="3">
    <source>
        <dbReference type="ARBA" id="ARBA00022448"/>
    </source>
</evidence>
<dbReference type="InterPro" id="IPR011116">
    <property type="entry name" value="SecA_Wing/Scaffold"/>
</dbReference>
<dbReference type="EMBL" id="VUMX01000011">
    <property type="protein sequence ID" value="MST87047.1"/>
    <property type="molecule type" value="Genomic_DNA"/>
</dbReference>
<dbReference type="Proteomes" id="UP000438120">
    <property type="component" value="Unassembled WGS sequence"/>
</dbReference>
<feature type="binding site" evidence="12">
    <location>
        <begin position="102"/>
        <end position="106"/>
    </location>
    <ligand>
        <name>ATP</name>
        <dbReference type="ChEBI" id="CHEBI:30616"/>
    </ligand>
</feature>
<keyword evidence="4 12" id="KW-1003">Cell membrane</keyword>
<feature type="domain" description="Helicase ATP-binding" evidence="13">
    <location>
        <begin position="86"/>
        <end position="287"/>
    </location>
</feature>
<dbReference type="OrthoDB" id="9762243at2"/>
<evidence type="ECO:0000256" key="5">
    <source>
        <dbReference type="ARBA" id="ARBA00022490"/>
    </source>
</evidence>
<dbReference type="SMART" id="SM00958">
    <property type="entry name" value="SecA_PP_bind"/>
    <property type="match status" value="1"/>
</dbReference>
<organism evidence="16 17">
    <name type="scientific">Lactobacillus porci</name>
    <dbReference type="NCBI Taxonomy" id="2012477"/>
    <lineage>
        <taxon>Bacteria</taxon>
        <taxon>Bacillati</taxon>
        <taxon>Bacillota</taxon>
        <taxon>Bacilli</taxon>
        <taxon>Lactobacillales</taxon>
        <taxon>Lactobacillaceae</taxon>
        <taxon>Lactobacillus</taxon>
    </lineage>
</organism>
<dbReference type="FunFam" id="3.40.50.300:FF:000429">
    <property type="entry name" value="Preprotein translocase subunit SecA"/>
    <property type="match status" value="1"/>
</dbReference>
<dbReference type="RefSeq" id="WP_154548427.1">
    <property type="nucleotide sequence ID" value="NZ_VUMX01000011.1"/>
</dbReference>
<dbReference type="GO" id="GO:0065002">
    <property type="term" value="P:intracellular protein transmembrane transport"/>
    <property type="evidence" value="ECO:0007669"/>
    <property type="project" value="UniProtKB-UniRule"/>
</dbReference>
<comment type="subcellular location">
    <subcellularLocation>
        <location evidence="12">Cell membrane</location>
        <topology evidence="12">Peripheral membrane protein</topology>
        <orientation evidence="12">Cytoplasmic side</orientation>
    </subcellularLocation>
    <subcellularLocation>
        <location evidence="12">Cytoplasm</location>
    </subcellularLocation>
    <subcellularLocation>
        <location evidence="1">Membrane</location>
        <topology evidence="1">Peripheral membrane protein</topology>
    </subcellularLocation>
    <text evidence="12">Distribution is 50-50.</text>
</comment>
<dbReference type="HAMAP" id="MF_01382">
    <property type="entry name" value="SecA"/>
    <property type="match status" value="1"/>
</dbReference>
<dbReference type="SUPFAM" id="SSF81767">
    <property type="entry name" value="Pre-protein crosslinking domain of SecA"/>
    <property type="match status" value="1"/>
</dbReference>
<dbReference type="GO" id="GO:0005524">
    <property type="term" value="F:ATP binding"/>
    <property type="evidence" value="ECO:0007669"/>
    <property type="project" value="UniProtKB-UniRule"/>
</dbReference>
<dbReference type="NCBIfam" id="NF006630">
    <property type="entry name" value="PRK09200.1"/>
    <property type="match status" value="1"/>
</dbReference>
<dbReference type="Pfam" id="PF01043">
    <property type="entry name" value="SecA_PP_bind"/>
    <property type="match status" value="1"/>
</dbReference>
<keyword evidence="7 12" id="KW-0067">ATP-binding</keyword>
<dbReference type="Pfam" id="PF21090">
    <property type="entry name" value="P-loop_SecA"/>
    <property type="match status" value="2"/>
</dbReference>
<dbReference type="Pfam" id="PF07516">
    <property type="entry name" value="SecA_SW"/>
    <property type="match status" value="1"/>
</dbReference>
<dbReference type="CDD" id="cd17928">
    <property type="entry name" value="DEXDc_SecA"/>
    <property type="match status" value="1"/>
</dbReference>
<dbReference type="InterPro" id="IPR011130">
    <property type="entry name" value="SecA_preprotein_X-link_dom"/>
</dbReference>
<dbReference type="Gene3D" id="1.10.3060.10">
    <property type="entry name" value="Helical scaffold and wing domains of SecA"/>
    <property type="match status" value="1"/>
</dbReference>
<comment type="subunit">
    <text evidence="12">Monomer and homodimer. Part of the essential Sec protein translocation apparatus which comprises SecA, SecYEG and auxiliary proteins SecDF. Other proteins may also be involved.</text>
</comment>
<evidence type="ECO:0000256" key="10">
    <source>
        <dbReference type="ARBA" id="ARBA00023010"/>
    </source>
</evidence>
<evidence type="ECO:0000256" key="1">
    <source>
        <dbReference type="ARBA" id="ARBA00004170"/>
    </source>
</evidence>
<dbReference type="GO" id="GO:0005886">
    <property type="term" value="C:plasma membrane"/>
    <property type="evidence" value="ECO:0007669"/>
    <property type="project" value="UniProtKB-SubCell"/>
</dbReference>
<dbReference type="Gene3D" id="3.90.1440.10">
    <property type="entry name" value="SecA, preprotein cross-linking domain"/>
    <property type="match status" value="1"/>
</dbReference>
<evidence type="ECO:0000256" key="12">
    <source>
        <dbReference type="HAMAP-Rule" id="MF_01382"/>
    </source>
</evidence>
<keyword evidence="10 12" id="KW-0811">Translocation</keyword>
<evidence type="ECO:0000256" key="9">
    <source>
        <dbReference type="ARBA" id="ARBA00022967"/>
    </source>
</evidence>
<dbReference type="GO" id="GO:0005829">
    <property type="term" value="C:cytosol"/>
    <property type="evidence" value="ECO:0007669"/>
    <property type="project" value="TreeGrafter"/>
</dbReference>
<evidence type="ECO:0000313" key="16">
    <source>
        <dbReference type="EMBL" id="MST87047.1"/>
    </source>
</evidence>
<dbReference type="NCBIfam" id="TIGR03714">
    <property type="entry name" value="secA2"/>
    <property type="match status" value="1"/>
</dbReference>
<dbReference type="AlphaFoldDB" id="A0A6A8ME28"/>
<dbReference type="InterPro" id="IPR044722">
    <property type="entry name" value="SecA_SF2_C"/>
</dbReference>
<protein>
    <recommendedName>
        <fullName evidence="12">Protein translocase subunit SecA</fullName>
        <ecNumber evidence="12">7.4.2.8</ecNumber>
    </recommendedName>
</protein>
<dbReference type="InterPro" id="IPR036266">
    <property type="entry name" value="SecA_Wing/Scaffold_sf"/>
</dbReference>
<dbReference type="EC" id="7.4.2.8" evidence="12"/>
<evidence type="ECO:0000313" key="17">
    <source>
        <dbReference type="Proteomes" id="UP000438120"/>
    </source>
</evidence>
<evidence type="ECO:0000256" key="6">
    <source>
        <dbReference type="ARBA" id="ARBA00022741"/>
    </source>
</evidence>
<keyword evidence="3 12" id="KW-0813">Transport</keyword>
<feature type="binding site" evidence="12">
    <location>
        <position position="84"/>
    </location>
    <ligand>
        <name>ATP</name>
        <dbReference type="ChEBI" id="CHEBI:30616"/>
    </ligand>
</feature>
<evidence type="ECO:0000256" key="11">
    <source>
        <dbReference type="ARBA" id="ARBA00023136"/>
    </source>
</evidence>
<evidence type="ECO:0000256" key="7">
    <source>
        <dbReference type="ARBA" id="ARBA00022840"/>
    </source>
</evidence>
<dbReference type="SUPFAM" id="SSF52540">
    <property type="entry name" value="P-loop containing nucleoside triphosphate hydrolases"/>
    <property type="match status" value="2"/>
</dbReference>
<keyword evidence="6 12" id="KW-0547">Nucleotide-binding</keyword>
<dbReference type="PANTHER" id="PTHR30612">
    <property type="entry name" value="SECA INNER MEMBRANE COMPONENT OF SEC PROTEIN SECRETION SYSTEM"/>
    <property type="match status" value="1"/>
</dbReference>
<evidence type="ECO:0000256" key="2">
    <source>
        <dbReference type="ARBA" id="ARBA00007650"/>
    </source>
</evidence>
<keyword evidence="11 12" id="KW-0472">Membrane</keyword>
<proteinExistence type="inferred from homology"/>
<dbReference type="Pfam" id="PF07517">
    <property type="entry name" value="SecA_DEAD"/>
    <property type="match status" value="1"/>
</dbReference>